<protein>
    <recommendedName>
        <fullName evidence="3 5">Flagellar hook protein FlgE</fullName>
    </recommendedName>
</protein>
<dbReference type="GO" id="GO:0009425">
    <property type="term" value="C:bacterial-type flagellum basal body"/>
    <property type="evidence" value="ECO:0007669"/>
    <property type="project" value="UniProtKB-SubCell"/>
</dbReference>
<dbReference type="GO" id="GO:0071978">
    <property type="term" value="P:bacterial-type flagellum-dependent swarming motility"/>
    <property type="evidence" value="ECO:0007669"/>
    <property type="project" value="TreeGrafter"/>
</dbReference>
<evidence type="ECO:0000256" key="2">
    <source>
        <dbReference type="ARBA" id="ARBA00009677"/>
    </source>
</evidence>
<dbReference type="SUPFAM" id="SSF117143">
    <property type="entry name" value="Flagellar hook protein flgE"/>
    <property type="match status" value="1"/>
</dbReference>
<dbReference type="InterPro" id="IPR037925">
    <property type="entry name" value="FlgE/F/G-like"/>
</dbReference>
<dbReference type="InParanoid" id="A0A420WMM0"/>
<dbReference type="OrthoDB" id="8372879at2"/>
<keyword evidence="9" id="KW-0969">Cilium</keyword>
<dbReference type="Pfam" id="PF00460">
    <property type="entry name" value="Flg_bb_rod"/>
    <property type="match status" value="1"/>
</dbReference>
<gene>
    <name evidence="9" type="ORF">DES40_1499</name>
</gene>
<evidence type="ECO:0000259" key="6">
    <source>
        <dbReference type="Pfam" id="PF00460"/>
    </source>
</evidence>
<organism evidence="9 10">
    <name type="scientific">Litorimonas taeanensis</name>
    <dbReference type="NCBI Taxonomy" id="568099"/>
    <lineage>
        <taxon>Bacteria</taxon>
        <taxon>Pseudomonadati</taxon>
        <taxon>Pseudomonadota</taxon>
        <taxon>Alphaproteobacteria</taxon>
        <taxon>Maricaulales</taxon>
        <taxon>Robiginitomaculaceae</taxon>
    </lineage>
</organism>
<dbReference type="RefSeq" id="WP_121100130.1">
    <property type="nucleotide sequence ID" value="NZ_RBII01000001.1"/>
</dbReference>
<feature type="domain" description="Flagellar basal-body/hook protein C-terminal" evidence="7">
    <location>
        <begin position="391"/>
        <end position="429"/>
    </location>
</feature>
<keyword evidence="10" id="KW-1185">Reference proteome</keyword>
<dbReference type="Proteomes" id="UP000282211">
    <property type="component" value="Unassembled WGS sequence"/>
</dbReference>
<reference evidence="9 10" key="1">
    <citation type="submission" date="2018-10" db="EMBL/GenBank/DDBJ databases">
        <title>Genomic Encyclopedia of Type Strains, Phase IV (KMG-IV): sequencing the most valuable type-strain genomes for metagenomic binning, comparative biology and taxonomic classification.</title>
        <authorList>
            <person name="Goeker M."/>
        </authorList>
    </citation>
    <scope>NUCLEOTIDE SEQUENCE [LARGE SCALE GENOMIC DNA]</scope>
    <source>
        <strain evidence="9 10">DSM 22008</strain>
    </source>
</reference>
<feature type="domain" description="Flagellar hook protein FlgE D2" evidence="8">
    <location>
        <begin position="194"/>
        <end position="310"/>
    </location>
</feature>
<dbReference type="InterPro" id="IPR011491">
    <property type="entry name" value="FlgE_D2"/>
</dbReference>
<dbReference type="FunCoup" id="A0A420WMM0">
    <property type="interactions" value="134"/>
</dbReference>
<dbReference type="GO" id="GO:0005829">
    <property type="term" value="C:cytosol"/>
    <property type="evidence" value="ECO:0007669"/>
    <property type="project" value="TreeGrafter"/>
</dbReference>
<dbReference type="Gene3D" id="2.60.98.20">
    <property type="entry name" value="Flagellar hook protein FlgE"/>
    <property type="match status" value="1"/>
</dbReference>
<proteinExistence type="inferred from homology"/>
<dbReference type="Pfam" id="PF07559">
    <property type="entry name" value="FlgE_D2"/>
    <property type="match status" value="1"/>
</dbReference>
<evidence type="ECO:0000256" key="4">
    <source>
        <dbReference type="ARBA" id="ARBA00023143"/>
    </source>
</evidence>
<evidence type="ECO:0000313" key="9">
    <source>
        <dbReference type="EMBL" id="RKQ72162.1"/>
    </source>
</evidence>
<dbReference type="NCBIfam" id="TIGR03506">
    <property type="entry name" value="FlgEFG_subfam"/>
    <property type="match status" value="1"/>
</dbReference>
<evidence type="ECO:0000256" key="3">
    <source>
        <dbReference type="ARBA" id="ARBA00019015"/>
    </source>
</evidence>
<dbReference type="EMBL" id="RBII01000001">
    <property type="protein sequence ID" value="RKQ72162.1"/>
    <property type="molecule type" value="Genomic_DNA"/>
</dbReference>
<evidence type="ECO:0000259" key="8">
    <source>
        <dbReference type="Pfam" id="PF07559"/>
    </source>
</evidence>
<dbReference type="Pfam" id="PF06429">
    <property type="entry name" value="Flg_bbr_C"/>
    <property type="match status" value="1"/>
</dbReference>
<evidence type="ECO:0000313" key="10">
    <source>
        <dbReference type="Proteomes" id="UP000282211"/>
    </source>
</evidence>
<dbReference type="InterPro" id="IPR020013">
    <property type="entry name" value="Flagellar_FlgE/F/G"/>
</dbReference>
<dbReference type="PANTHER" id="PTHR30435">
    <property type="entry name" value="FLAGELLAR PROTEIN"/>
    <property type="match status" value="1"/>
</dbReference>
<dbReference type="InterPro" id="IPR010930">
    <property type="entry name" value="Flg_bb/hook_C_dom"/>
</dbReference>
<dbReference type="InterPro" id="IPR001444">
    <property type="entry name" value="Flag_bb_rod_N"/>
</dbReference>
<comment type="subcellular location">
    <subcellularLocation>
        <location evidence="1 5">Bacterial flagellum basal body</location>
    </subcellularLocation>
</comment>
<evidence type="ECO:0000256" key="5">
    <source>
        <dbReference type="RuleBase" id="RU362116"/>
    </source>
</evidence>
<dbReference type="PROSITE" id="PS00588">
    <property type="entry name" value="FLAGELLA_BB_ROD"/>
    <property type="match status" value="1"/>
</dbReference>
<comment type="similarity">
    <text evidence="2 5">Belongs to the flagella basal body rod proteins family.</text>
</comment>
<keyword evidence="4 5" id="KW-0975">Bacterial flagellum</keyword>
<sequence length="431" mass="44803">MTISSSLNAGVMGLNVNSTRLATISDNIANSATYGYKRSDVDFSSLVIGSQQQGIYSAGGVRATSFKDVASSGSLISTGRSTDIAINGDGMIPVTNFAGINTDAANRDFMMVPTGSFSADENGFLRTQSGLYLLGWPTDATGETGAPSRGSQSDLVPVNANLGQSSAEATRNINLGLNLPANAVDGDDPFILPVDYYDSLGIEQALNLTFTKTPGVDNGWSVSVVDTAGDPNTPIANFDVVFNGNAGTADGGTLATITPAAGSTYDVATGELSFTVQSGPIAAFIGKPGEATGLTQLGTDFSPYDVSANGSPVGDLQSVEINPQGFMEAIYNTGFRRTLYQIPVADVPNANGLNAVDNQAFQISSTSGEVYFWDAGEGPTGSYAGYSLMESSTDIASELTALIETQRAYSSNAKIIQTVDEMLQETTNLKR</sequence>
<accession>A0A420WMM0</accession>
<evidence type="ECO:0000259" key="7">
    <source>
        <dbReference type="Pfam" id="PF06429"/>
    </source>
</evidence>
<dbReference type="GO" id="GO:0009424">
    <property type="term" value="C:bacterial-type flagellum hook"/>
    <property type="evidence" value="ECO:0007669"/>
    <property type="project" value="TreeGrafter"/>
</dbReference>
<dbReference type="PANTHER" id="PTHR30435:SF1">
    <property type="entry name" value="FLAGELLAR HOOK PROTEIN FLGE"/>
    <property type="match status" value="1"/>
</dbReference>
<comment type="caution">
    <text evidence="9">The sequence shown here is derived from an EMBL/GenBank/DDBJ whole genome shotgun (WGS) entry which is preliminary data.</text>
</comment>
<evidence type="ECO:0000256" key="1">
    <source>
        <dbReference type="ARBA" id="ARBA00004117"/>
    </source>
</evidence>
<feature type="domain" description="Flagellar basal body rod protein N-terminal" evidence="6">
    <location>
        <begin position="7"/>
        <end position="37"/>
    </location>
</feature>
<keyword evidence="9" id="KW-0966">Cell projection</keyword>
<dbReference type="InterPro" id="IPR037058">
    <property type="entry name" value="Falgellar_hook_FlgE_sf"/>
</dbReference>
<dbReference type="InterPro" id="IPR019776">
    <property type="entry name" value="Flagellar_basal_body_rod_CS"/>
</dbReference>
<dbReference type="AlphaFoldDB" id="A0A420WMM0"/>
<name>A0A420WMM0_9PROT</name>
<comment type="function">
    <text evidence="5">A flexible structure which links the flagellar filament to the drive apparatus in the basal body.</text>
</comment>
<keyword evidence="9" id="KW-0282">Flagellum</keyword>